<proteinExistence type="predicted"/>
<keyword evidence="1" id="KW-0677">Repeat</keyword>
<dbReference type="EMBL" id="BBXM02000007">
    <property type="protein sequence ID" value="GIC92466.1"/>
    <property type="molecule type" value="Genomic_DNA"/>
</dbReference>
<dbReference type="GeneID" id="66996409"/>
<dbReference type="SMART" id="SM00248">
    <property type="entry name" value="ANK"/>
    <property type="match status" value="2"/>
</dbReference>
<dbReference type="InterPro" id="IPR002110">
    <property type="entry name" value="Ankyrin_rpt"/>
</dbReference>
<name>A0A8E0R0T8_9EURO</name>
<gene>
    <name evidence="4" type="ORF">Aud_008932</name>
</gene>
<organism evidence="4 5">
    <name type="scientific">Aspergillus udagawae</name>
    <dbReference type="NCBI Taxonomy" id="91492"/>
    <lineage>
        <taxon>Eukaryota</taxon>
        <taxon>Fungi</taxon>
        <taxon>Dikarya</taxon>
        <taxon>Ascomycota</taxon>
        <taxon>Pezizomycotina</taxon>
        <taxon>Eurotiomycetes</taxon>
        <taxon>Eurotiomycetidae</taxon>
        <taxon>Eurotiales</taxon>
        <taxon>Aspergillaceae</taxon>
        <taxon>Aspergillus</taxon>
        <taxon>Aspergillus subgen. Fumigati</taxon>
    </lineage>
</organism>
<dbReference type="SUPFAM" id="SSF48403">
    <property type="entry name" value="Ankyrin repeat"/>
    <property type="match status" value="1"/>
</dbReference>
<dbReference type="Pfam" id="PF12796">
    <property type="entry name" value="Ank_2"/>
    <property type="match status" value="1"/>
</dbReference>
<evidence type="ECO:0000256" key="3">
    <source>
        <dbReference type="PROSITE-ProRule" id="PRU00023"/>
    </source>
</evidence>
<dbReference type="AlphaFoldDB" id="A0A8E0R0T8"/>
<dbReference type="PROSITE" id="PS50088">
    <property type="entry name" value="ANK_REPEAT"/>
    <property type="match status" value="1"/>
</dbReference>
<evidence type="ECO:0000313" key="5">
    <source>
        <dbReference type="Proteomes" id="UP000036893"/>
    </source>
</evidence>
<dbReference type="RefSeq" id="XP_043149732.1">
    <property type="nucleotide sequence ID" value="XM_043293797.1"/>
</dbReference>
<comment type="caution">
    <text evidence="4">The sequence shown here is derived from an EMBL/GenBank/DDBJ whole genome shotgun (WGS) entry which is preliminary data.</text>
</comment>
<dbReference type="InterPro" id="IPR036770">
    <property type="entry name" value="Ankyrin_rpt-contain_sf"/>
</dbReference>
<dbReference type="PANTHER" id="PTHR24171">
    <property type="entry name" value="ANKYRIN REPEAT DOMAIN-CONTAINING PROTEIN 39-RELATED"/>
    <property type="match status" value="1"/>
</dbReference>
<reference evidence="4" key="1">
    <citation type="journal article" date="2015" name="Genome Announc.">
        <title>Draft Genome Sequence of the Pathogenic Filamentous Fungus Aspergillus udagawae Strain IFM 46973T.</title>
        <authorList>
            <person name="Kusuya Y."/>
            <person name="Takahashi-Nakaguchi A."/>
            <person name="Takahashi H."/>
            <person name="Yaguchi T."/>
        </authorList>
    </citation>
    <scope>NUCLEOTIDE SEQUENCE</scope>
    <source>
        <strain evidence="4">IFM 46973</strain>
    </source>
</reference>
<feature type="repeat" description="ANK" evidence="3">
    <location>
        <begin position="61"/>
        <end position="93"/>
    </location>
</feature>
<evidence type="ECO:0000256" key="2">
    <source>
        <dbReference type="ARBA" id="ARBA00023043"/>
    </source>
</evidence>
<evidence type="ECO:0000256" key="1">
    <source>
        <dbReference type="ARBA" id="ARBA00022737"/>
    </source>
</evidence>
<protein>
    <submittedName>
        <fullName evidence="4">Uncharacterized protein</fullName>
    </submittedName>
</protein>
<accession>A0A8E0R0T8</accession>
<keyword evidence="2 3" id="KW-0040">ANK repeat</keyword>
<reference evidence="4" key="2">
    <citation type="submission" date="2021-01" db="EMBL/GenBank/DDBJ databases">
        <title>Pan-genome distribution and transcriptional activeness of fungal secondary metabolism genes in Aspergillus section Fumigati.</title>
        <authorList>
            <person name="Takahashi H."/>
            <person name="Umemura M."/>
            <person name="Ninomiya A."/>
            <person name="Kusuya Y."/>
            <person name="Urayama S."/>
            <person name="Shimizu M."/>
            <person name="Watanabe A."/>
            <person name="Kamei K."/>
            <person name="Yaguchi T."/>
            <person name="Hagiwara D."/>
        </authorList>
    </citation>
    <scope>NUCLEOTIDE SEQUENCE</scope>
    <source>
        <strain evidence="4">IFM 46973</strain>
    </source>
</reference>
<dbReference type="Gene3D" id="1.25.40.20">
    <property type="entry name" value="Ankyrin repeat-containing domain"/>
    <property type="match status" value="1"/>
</dbReference>
<evidence type="ECO:0000313" key="4">
    <source>
        <dbReference type="EMBL" id="GIC92466.1"/>
    </source>
</evidence>
<dbReference type="Proteomes" id="UP000036893">
    <property type="component" value="Unassembled WGS sequence"/>
</dbReference>
<dbReference type="PROSITE" id="PS50297">
    <property type="entry name" value="ANK_REP_REGION"/>
    <property type="match status" value="1"/>
</dbReference>
<sequence length="166" mass="18150">MRNEPAVLRQGGASHGLWSRSTAFQRGRQHVTLVNATRSMKCMLIAKLLERGFDANEKSDTGETPLSLAVAAGYLEVAELLLRHGAEPNMRIGSFPSLLLLAIAKGYVEVADVLRKYGAKEMCEEIHVDEEDYLAGVAECCRLSVIIFLPLLCGTASTLKRLSPCM</sequence>